<dbReference type="AlphaFoldDB" id="A0A1S3DEF8"/>
<dbReference type="RefSeq" id="XP_008480312.1">
    <property type="nucleotide sequence ID" value="XM_008482090.3"/>
</dbReference>
<keyword evidence="1" id="KW-0812">Transmembrane</keyword>
<evidence type="ECO:0000256" key="1">
    <source>
        <dbReference type="SAM" id="Phobius"/>
    </source>
</evidence>
<keyword evidence="2" id="KW-1185">Reference proteome</keyword>
<sequence length="97" mass="11218">MANSTRIRMSTDDQLLSEVDEMKAQLKAMKKILELKDHETKKRQTSGCSPFSMNISNNTMSIVFLMVLFFILFITVYAFSALYFAVLKRFPSKHTEL</sequence>
<dbReference type="Proteomes" id="UP000079169">
    <property type="component" value="Unplaced"/>
</dbReference>
<proteinExistence type="predicted"/>
<gene>
    <name evidence="3" type="primary">LOC103517070</name>
</gene>
<feature type="transmembrane region" description="Helical" evidence="1">
    <location>
        <begin position="62"/>
        <end position="87"/>
    </location>
</feature>
<dbReference type="GeneID" id="103517070"/>
<dbReference type="KEGG" id="dci:103517070"/>
<accession>A0A1S3DEF8</accession>
<name>A0A1S3DEF8_DIACI</name>
<evidence type="ECO:0000313" key="2">
    <source>
        <dbReference type="Proteomes" id="UP000079169"/>
    </source>
</evidence>
<evidence type="ECO:0000313" key="3">
    <source>
        <dbReference type="RefSeq" id="XP_008480312.1"/>
    </source>
</evidence>
<keyword evidence="1" id="KW-1133">Transmembrane helix</keyword>
<protein>
    <submittedName>
        <fullName evidence="3">Uncharacterized protein LOC103517070</fullName>
    </submittedName>
</protein>
<reference evidence="3" key="1">
    <citation type="submission" date="2025-08" db="UniProtKB">
        <authorList>
            <consortium name="RefSeq"/>
        </authorList>
    </citation>
    <scope>IDENTIFICATION</scope>
</reference>
<keyword evidence="1" id="KW-0472">Membrane</keyword>
<dbReference type="PaxDb" id="121845-A0A1S3DEF8"/>
<organism evidence="2 3">
    <name type="scientific">Diaphorina citri</name>
    <name type="common">Asian citrus psyllid</name>
    <dbReference type="NCBI Taxonomy" id="121845"/>
    <lineage>
        <taxon>Eukaryota</taxon>
        <taxon>Metazoa</taxon>
        <taxon>Ecdysozoa</taxon>
        <taxon>Arthropoda</taxon>
        <taxon>Hexapoda</taxon>
        <taxon>Insecta</taxon>
        <taxon>Pterygota</taxon>
        <taxon>Neoptera</taxon>
        <taxon>Paraneoptera</taxon>
        <taxon>Hemiptera</taxon>
        <taxon>Sternorrhyncha</taxon>
        <taxon>Psylloidea</taxon>
        <taxon>Psyllidae</taxon>
        <taxon>Diaphorininae</taxon>
        <taxon>Diaphorina</taxon>
    </lineage>
</organism>